<dbReference type="AlphaFoldDB" id="A0A845DN05"/>
<dbReference type="RefSeq" id="WP_160835192.1">
    <property type="nucleotide sequence ID" value="NZ_WMET01000001.1"/>
</dbReference>
<sequence>MSLKKRIMSVLLMWSILGPFSVILGYVNDGAIDWNHLIGMLIAGFIIGFWFLPRSYRKEKRKREE</sequence>
<accession>A0A845DN05</accession>
<reference evidence="2 3" key="1">
    <citation type="submission" date="2019-11" db="EMBL/GenBank/DDBJ databases">
        <title>Genome sequences of 17 halophilic strains isolated from different environments.</title>
        <authorList>
            <person name="Furrow R.E."/>
        </authorList>
    </citation>
    <scope>NUCLEOTIDE SEQUENCE [LARGE SCALE GENOMIC DNA]</scope>
    <source>
        <strain evidence="2 3">22511_23_Filter</strain>
    </source>
</reference>
<proteinExistence type="predicted"/>
<dbReference type="EMBL" id="WMET01000001">
    <property type="protein sequence ID" value="MYL18743.1"/>
    <property type="molecule type" value="Genomic_DNA"/>
</dbReference>
<evidence type="ECO:0000313" key="2">
    <source>
        <dbReference type="EMBL" id="MYL18743.1"/>
    </source>
</evidence>
<keyword evidence="1" id="KW-0472">Membrane</keyword>
<feature type="transmembrane region" description="Helical" evidence="1">
    <location>
        <begin position="7"/>
        <end position="28"/>
    </location>
</feature>
<protein>
    <submittedName>
        <fullName evidence="2">Uncharacterized protein</fullName>
    </submittedName>
</protein>
<evidence type="ECO:0000313" key="3">
    <source>
        <dbReference type="Proteomes" id="UP000460949"/>
    </source>
</evidence>
<feature type="transmembrane region" description="Helical" evidence="1">
    <location>
        <begin position="34"/>
        <end position="53"/>
    </location>
</feature>
<name>A0A845DN05_9BACI</name>
<keyword evidence="1" id="KW-1133">Transmembrane helix</keyword>
<organism evidence="2 3">
    <name type="scientific">Halobacillus litoralis</name>
    <dbReference type="NCBI Taxonomy" id="45668"/>
    <lineage>
        <taxon>Bacteria</taxon>
        <taxon>Bacillati</taxon>
        <taxon>Bacillota</taxon>
        <taxon>Bacilli</taxon>
        <taxon>Bacillales</taxon>
        <taxon>Bacillaceae</taxon>
        <taxon>Halobacillus</taxon>
    </lineage>
</organism>
<comment type="caution">
    <text evidence="2">The sequence shown here is derived from an EMBL/GenBank/DDBJ whole genome shotgun (WGS) entry which is preliminary data.</text>
</comment>
<dbReference type="Proteomes" id="UP000460949">
    <property type="component" value="Unassembled WGS sequence"/>
</dbReference>
<gene>
    <name evidence="2" type="ORF">GLW04_02510</name>
</gene>
<keyword evidence="1" id="KW-0812">Transmembrane</keyword>
<evidence type="ECO:0000256" key="1">
    <source>
        <dbReference type="SAM" id="Phobius"/>
    </source>
</evidence>